<gene>
    <name evidence="6" type="primary">HSH2D</name>
</gene>
<evidence type="ECO:0000256" key="1">
    <source>
        <dbReference type="ARBA" id="ARBA00022999"/>
    </source>
</evidence>
<feature type="domain" description="SH2" evidence="4">
    <location>
        <begin position="63"/>
        <end position="154"/>
    </location>
</feature>
<accession>A0ABM3WW33</accession>
<evidence type="ECO:0000259" key="4">
    <source>
        <dbReference type="PROSITE" id="PS50001"/>
    </source>
</evidence>
<evidence type="ECO:0000313" key="6">
    <source>
        <dbReference type="RefSeq" id="XP_060040774.1"/>
    </source>
</evidence>
<dbReference type="PROSITE" id="PS50001">
    <property type="entry name" value="SH2"/>
    <property type="match status" value="1"/>
</dbReference>
<dbReference type="InterPro" id="IPR036860">
    <property type="entry name" value="SH2_dom_sf"/>
</dbReference>
<dbReference type="SMART" id="SM00252">
    <property type="entry name" value="SH2"/>
    <property type="match status" value="1"/>
</dbReference>
<feature type="compositionally biased region" description="Basic and acidic residues" evidence="3">
    <location>
        <begin position="371"/>
        <end position="380"/>
    </location>
</feature>
<dbReference type="SUPFAM" id="SSF55550">
    <property type="entry name" value="SH2 domain"/>
    <property type="match status" value="1"/>
</dbReference>
<feature type="region of interest" description="Disordered" evidence="3">
    <location>
        <begin position="1"/>
        <end position="35"/>
    </location>
</feature>
<protein>
    <submittedName>
        <fullName evidence="6">Hematopoietic SH2 domain-containing protein</fullName>
    </submittedName>
</protein>
<keyword evidence="5" id="KW-1185">Reference proteome</keyword>
<organism evidence="5 6">
    <name type="scientific">Erinaceus europaeus</name>
    <name type="common">Western European hedgehog</name>
    <dbReference type="NCBI Taxonomy" id="9365"/>
    <lineage>
        <taxon>Eukaryota</taxon>
        <taxon>Metazoa</taxon>
        <taxon>Chordata</taxon>
        <taxon>Craniata</taxon>
        <taxon>Vertebrata</taxon>
        <taxon>Euteleostomi</taxon>
        <taxon>Mammalia</taxon>
        <taxon>Eutheria</taxon>
        <taxon>Laurasiatheria</taxon>
        <taxon>Eulipotyphla</taxon>
        <taxon>Erinaceidae</taxon>
        <taxon>Erinaceinae</taxon>
        <taxon>Erinaceus</taxon>
    </lineage>
</organism>
<evidence type="ECO:0000256" key="3">
    <source>
        <dbReference type="SAM" id="MobiDB-lite"/>
    </source>
</evidence>
<reference evidence="6" key="1">
    <citation type="submission" date="2025-08" db="UniProtKB">
        <authorList>
            <consortium name="RefSeq"/>
        </authorList>
    </citation>
    <scope>IDENTIFICATION</scope>
</reference>
<feature type="region of interest" description="Disordered" evidence="3">
    <location>
        <begin position="176"/>
        <end position="380"/>
    </location>
</feature>
<dbReference type="Pfam" id="PF00017">
    <property type="entry name" value="SH2"/>
    <property type="match status" value="1"/>
</dbReference>
<dbReference type="PANTHER" id="PTHR14388">
    <property type="entry name" value="T CELL-SPECIFIC ADAPTER PROTEIN TSAD"/>
    <property type="match status" value="1"/>
</dbReference>
<feature type="compositionally biased region" description="Low complexity" evidence="3">
    <location>
        <begin position="1"/>
        <end position="11"/>
    </location>
</feature>
<dbReference type="Proteomes" id="UP001652624">
    <property type="component" value="Unplaced"/>
</dbReference>
<proteinExistence type="predicted"/>
<evidence type="ECO:0000313" key="5">
    <source>
        <dbReference type="Proteomes" id="UP001652624"/>
    </source>
</evidence>
<dbReference type="GeneID" id="103122643"/>
<dbReference type="PRINTS" id="PR00401">
    <property type="entry name" value="SH2DOMAIN"/>
</dbReference>
<feature type="compositionally biased region" description="Low complexity" evidence="3">
    <location>
        <begin position="255"/>
        <end position="267"/>
    </location>
</feature>
<feature type="compositionally biased region" description="Gly residues" evidence="3">
    <location>
        <begin position="239"/>
        <end position="254"/>
    </location>
</feature>
<feature type="compositionally biased region" description="Low complexity" evidence="3">
    <location>
        <begin position="199"/>
        <end position="215"/>
    </location>
</feature>
<keyword evidence="1 2" id="KW-0727">SH2 domain</keyword>
<dbReference type="Gene3D" id="3.30.505.10">
    <property type="entry name" value="SH2 domain"/>
    <property type="match status" value="1"/>
</dbReference>
<evidence type="ECO:0000256" key="2">
    <source>
        <dbReference type="PROSITE-ProRule" id="PRU00191"/>
    </source>
</evidence>
<sequence length="380" mass="39997">MRSEALAAQPPARHRPPEPGAPPGPTQDPVAECQRLPPPLPPLLDWFTHSQAGSLAQGDIPAWFHGAISRQDAEDLLDTQPPGAFLVRVSHSHVGYTLSYRAPGCCRHFMVKLLDTGNFQVPGEPRMHPSLDALVAFHQQQPLRPHQQLLTQPCGQKDPENVDYEDLFQYHYTVSELAHSSPPSPTPCPSVPPHTGRLEAGAGPPETPAAGGRPEALAEAEDAPRGRQEGPPAAQVPPGGRGVGSTGGRAGAGQPGQRPHAPLQGLGSRRRGGPPGGRARCSGPPGVPAGRPQGPAARGVPSTATVRPRLLLTGTPSPDPPGSHEGPHSQSKDLGQRQRRRDAHSKELPPALWGRGGTCATGTDFTSWVKAARDRPGGQT</sequence>
<name>A0ABM3WW33_ERIEU</name>
<feature type="compositionally biased region" description="Basic and acidic residues" evidence="3">
    <location>
        <begin position="325"/>
        <end position="336"/>
    </location>
</feature>
<dbReference type="InterPro" id="IPR000980">
    <property type="entry name" value="SH2"/>
</dbReference>
<feature type="non-terminal residue" evidence="6">
    <location>
        <position position="380"/>
    </location>
</feature>
<dbReference type="PANTHER" id="PTHR14388:SF3">
    <property type="entry name" value="HEMATOPOIETIC SH2 DOMAIN-CONTAINING PROTEIN"/>
    <property type="match status" value="1"/>
</dbReference>
<dbReference type="RefSeq" id="XP_060040774.1">
    <property type="nucleotide sequence ID" value="XM_060184791.1"/>
</dbReference>
<feature type="compositionally biased region" description="Pro residues" evidence="3">
    <location>
        <begin position="182"/>
        <end position="192"/>
    </location>
</feature>